<gene>
    <name evidence="1" type="ORF">B4102_3540</name>
</gene>
<proteinExistence type="predicted"/>
<dbReference type="PATRIC" id="fig|46224.3.peg.4353"/>
<organism evidence="1 2">
    <name type="scientific">Heyndrickxia sporothermodurans</name>
    <dbReference type="NCBI Taxonomy" id="46224"/>
    <lineage>
        <taxon>Bacteria</taxon>
        <taxon>Bacillati</taxon>
        <taxon>Bacillota</taxon>
        <taxon>Bacilli</taxon>
        <taxon>Bacillales</taxon>
        <taxon>Bacillaceae</taxon>
        <taxon>Heyndrickxia</taxon>
    </lineage>
</organism>
<keyword evidence="2" id="KW-1185">Reference proteome</keyword>
<sequence>MMTYNKQNRKLFTKPFIKIKKELKKNFTVKLSPKEEFIVKRIKDQTSLLNKNNITRTSAYLDFYQRHSEIHWAFLGHMVSRNGGWNMTDLKGSLLSKLLTKKEATSFFTFLERGNWLIFQDAYPQFLVYEESKLNGQNLFHLLPHFHVSKFMVAVWNQFWQDKDPYPLAIALIVNEQNYLEKRVINNPVFKKTFSVQLSSKYKISFQ</sequence>
<evidence type="ECO:0008006" key="3">
    <source>
        <dbReference type="Google" id="ProtNLM"/>
    </source>
</evidence>
<evidence type="ECO:0000313" key="2">
    <source>
        <dbReference type="Proteomes" id="UP000075666"/>
    </source>
</evidence>
<dbReference type="EMBL" id="LQYN01000090">
    <property type="protein sequence ID" value="KYC96638.1"/>
    <property type="molecule type" value="Genomic_DNA"/>
</dbReference>
<dbReference type="STRING" id="46224.B4102_3540"/>
<dbReference type="Proteomes" id="UP000075666">
    <property type="component" value="Unassembled WGS sequence"/>
</dbReference>
<accession>A0A150KMI7</accession>
<comment type="caution">
    <text evidence="1">The sequence shown here is derived from an EMBL/GenBank/DDBJ whole genome shotgun (WGS) entry which is preliminary data.</text>
</comment>
<dbReference type="InterPro" id="IPR019658">
    <property type="entry name" value="DUF2515"/>
</dbReference>
<evidence type="ECO:0000313" key="1">
    <source>
        <dbReference type="EMBL" id="KYC96638.1"/>
    </source>
</evidence>
<protein>
    <recommendedName>
        <fullName evidence="3">DUF2515 domain-containing protein</fullName>
    </recommendedName>
</protein>
<dbReference type="Pfam" id="PF10720">
    <property type="entry name" value="DUF2515"/>
    <property type="match status" value="1"/>
</dbReference>
<dbReference type="AlphaFoldDB" id="A0A150KMI7"/>
<name>A0A150KMI7_9BACI</name>
<reference evidence="1 2" key="1">
    <citation type="submission" date="2016-01" db="EMBL/GenBank/DDBJ databases">
        <title>Genome Sequences of Twelve Sporeforming Bacillus Species Isolated from Foods.</title>
        <authorList>
            <person name="Berendsen E.M."/>
            <person name="Wells-Bennik M.H."/>
            <person name="Krawcyk A.O."/>
            <person name="De Jong A."/>
            <person name="Holsappel S."/>
            <person name="Eijlander R.T."/>
            <person name="Kuipers O.P."/>
        </authorList>
    </citation>
    <scope>NUCLEOTIDE SEQUENCE [LARGE SCALE GENOMIC DNA]</scope>
    <source>
        <strain evidence="1 2">B4102</strain>
    </source>
</reference>